<feature type="region of interest" description="Disordered" evidence="1">
    <location>
        <begin position="47"/>
        <end position="76"/>
    </location>
</feature>
<reference evidence="2" key="2">
    <citation type="submission" date="2022-05" db="EMBL/GenBank/DDBJ databases">
        <authorList>
            <person name="Kim J.-S."/>
            <person name="Lee K."/>
            <person name="Suh M."/>
            <person name="Eom M."/>
            <person name="Kim J.-S."/>
            <person name="Kim D.-S."/>
            <person name="Ko S.-H."/>
            <person name="Shin Y."/>
            <person name="Lee J.-S."/>
        </authorList>
    </citation>
    <scope>NUCLEOTIDE SEQUENCE</scope>
    <source>
        <strain evidence="2">N237</strain>
    </source>
</reference>
<keyword evidence="3" id="KW-1185">Reference proteome</keyword>
<evidence type="ECO:0008006" key="4">
    <source>
        <dbReference type="Google" id="ProtNLM"/>
    </source>
</evidence>
<reference evidence="2" key="1">
    <citation type="journal article" date="2018" name="Int. J. Syst. Evol. Microbiol.">
        <title>Jatrophihabitans telluris sp. nov., isolated from sediment soil of lava forest wetlands and the emended description of the genus Jatrophihabitans.</title>
        <authorList>
            <person name="Lee K.C."/>
            <person name="Suh M.K."/>
            <person name="Eom M.K."/>
            <person name="Kim K.K."/>
            <person name="Kim J.S."/>
            <person name="Kim D.S."/>
            <person name="Ko S.H."/>
            <person name="Shin Y.K."/>
            <person name="Lee J.S."/>
        </authorList>
    </citation>
    <scope>NUCLEOTIDE SEQUENCE</scope>
    <source>
        <strain evidence="2">N237</strain>
    </source>
</reference>
<evidence type="ECO:0000313" key="2">
    <source>
        <dbReference type="EMBL" id="UQX87295.1"/>
    </source>
</evidence>
<gene>
    <name evidence="2" type="ORF">M6D93_13410</name>
</gene>
<sequence>MSSEDREGTWWYCEEHHRAERFADCNSDRRIGPFATEAQADRALQTIAERERHYDAEDDAWNSAGPSAPPTSGTEG</sequence>
<accession>A0ABY4QUZ9</accession>
<evidence type="ECO:0000313" key="3">
    <source>
        <dbReference type="Proteomes" id="UP001056336"/>
    </source>
</evidence>
<dbReference type="RefSeq" id="WP_249769787.1">
    <property type="nucleotide sequence ID" value="NZ_CP097332.1"/>
</dbReference>
<proteinExistence type="predicted"/>
<name>A0ABY4QUZ9_9ACTN</name>
<organism evidence="2 3">
    <name type="scientific">Jatrophihabitans telluris</name>
    <dbReference type="NCBI Taxonomy" id="2038343"/>
    <lineage>
        <taxon>Bacteria</taxon>
        <taxon>Bacillati</taxon>
        <taxon>Actinomycetota</taxon>
        <taxon>Actinomycetes</taxon>
        <taxon>Jatrophihabitantales</taxon>
        <taxon>Jatrophihabitantaceae</taxon>
        <taxon>Jatrophihabitans</taxon>
    </lineage>
</organism>
<evidence type="ECO:0000256" key="1">
    <source>
        <dbReference type="SAM" id="MobiDB-lite"/>
    </source>
</evidence>
<dbReference type="EMBL" id="CP097332">
    <property type="protein sequence ID" value="UQX87295.1"/>
    <property type="molecule type" value="Genomic_DNA"/>
</dbReference>
<dbReference type="Proteomes" id="UP001056336">
    <property type="component" value="Chromosome"/>
</dbReference>
<protein>
    <recommendedName>
        <fullName evidence="4">SPOR domain-containing protein</fullName>
    </recommendedName>
</protein>